<reference evidence="9 10" key="1">
    <citation type="submission" date="2017-02" db="EMBL/GenBank/DDBJ databases">
        <authorList>
            <person name="Peterson S.W."/>
        </authorList>
    </citation>
    <scope>NUCLEOTIDE SEQUENCE [LARGE SCALE GENOMIC DNA]</scope>
    <source>
        <strain evidence="9 10">ATCC 700135</strain>
    </source>
</reference>
<dbReference type="GO" id="GO:0005886">
    <property type="term" value="C:plasma membrane"/>
    <property type="evidence" value="ECO:0007669"/>
    <property type="project" value="UniProtKB-SubCell"/>
</dbReference>
<gene>
    <name evidence="9" type="ORF">SAMN02745205_00457</name>
</gene>
<feature type="transmembrane region" description="Helical" evidence="8">
    <location>
        <begin position="227"/>
        <end position="245"/>
    </location>
</feature>
<protein>
    <submittedName>
        <fullName evidence="9">Predicted PurR-regulated permease PerM</fullName>
    </submittedName>
</protein>
<evidence type="ECO:0000256" key="6">
    <source>
        <dbReference type="ARBA" id="ARBA00022989"/>
    </source>
</evidence>
<keyword evidence="3" id="KW-0813">Transport</keyword>
<dbReference type="Proteomes" id="UP000189956">
    <property type="component" value="Unassembled WGS sequence"/>
</dbReference>
<comment type="subcellular location">
    <subcellularLocation>
        <location evidence="1">Cell membrane</location>
        <topology evidence="1">Multi-pass membrane protein</topology>
    </subcellularLocation>
</comment>
<feature type="transmembrane region" description="Helical" evidence="8">
    <location>
        <begin position="324"/>
        <end position="347"/>
    </location>
</feature>
<evidence type="ECO:0000256" key="1">
    <source>
        <dbReference type="ARBA" id="ARBA00004651"/>
    </source>
</evidence>
<dbReference type="PANTHER" id="PTHR21716:SF53">
    <property type="entry name" value="PERMEASE PERM-RELATED"/>
    <property type="match status" value="1"/>
</dbReference>
<organism evidence="9 10">
    <name type="scientific">Porphyromonas cangingivalis</name>
    <dbReference type="NCBI Taxonomy" id="36874"/>
    <lineage>
        <taxon>Bacteria</taxon>
        <taxon>Pseudomonadati</taxon>
        <taxon>Bacteroidota</taxon>
        <taxon>Bacteroidia</taxon>
        <taxon>Bacteroidales</taxon>
        <taxon>Porphyromonadaceae</taxon>
        <taxon>Porphyromonas</taxon>
    </lineage>
</organism>
<dbReference type="InterPro" id="IPR002549">
    <property type="entry name" value="AI-2E-like"/>
</dbReference>
<name>A0A1T4JZ63_PORCN</name>
<evidence type="ECO:0000256" key="4">
    <source>
        <dbReference type="ARBA" id="ARBA00022475"/>
    </source>
</evidence>
<dbReference type="AlphaFoldDB" id="A0A1T4JZ63"/>
<evidence type="ECO:0000256" key="8">
    <source>
        <dbReference type="SAM" id="Phobius"/>
    </source>
</evidence>
<evidence type="ECO:0000256" key="3">
    <source>
        <dbReference type="ARBA" id="ARBA00022448"/>
    </source>
</evidence>
<feature type="transmembrane region" description="Helical" evidence="8">
    <location>
        <begin position="73"/>
        <end position="96"/>
    </location>
</feature>
<keyword evidence="4" id="KW-1003">Cell membrane</keyword>
<dbReference type="GO" id="GO:0055085">
    <property type="term" value="P:transmembrane transport"/>
    <property type="evidence" value="ECO:0007669"/>
    <property type="project" value="TreeGrafter"/>
</dbReference>
<dbReference type="EMBL" id="FUWL01000004">
    <property type="protein sequence ID" value="SJZ35480.1"/>
    <property type="molecule type" value="Genomic_DNA"/>
</dbReference>
<feature type="transmembrane region" description="Helical" evidence="8">
    <location>
        <begin position="12"/>
        <end position="34"/>
    </location>
</feature>
<proteinExistence type="inferred from homology"/>
<keyword evidence="6 8" id="KW-1133">Transmembrane helix</keyword>
<dbReference type="Pfam" id="PF01594">
    <property type="entry name" value="AI-2E_transport"/>
    <property type="match status" value="1"/>
</dbReference>
<evidence type="ECO:0000256" key="7">
    <source>
        <dbReference type="ARBA" id="ARBA00023136"/>
    </source>
</evidence>
<feature type="transmembrane region" description="Helical" evidence="8">
    <location>
        <begin position="287"/>
        <end position="304"/>
    </location>
</feature>
<evidence type="ECO:0000313" key="10">
    <source>
        <dbReference type="Proteomes" id="UP000189956"/>
    </source>
</evidence>
<evidence type="ECO:0000313" key="9">
    <source>
        <dbReference type="EMBL" id="SJZ35480.1"/>
    </source>
</evidence>
<feature type="transmembrane region" description="Helical" evidence="8">
    <location>
        <begin position="251"/>
        <end position="275"/>
    </location>
</feature>
<keyword evidence="7 8" id="KW-0472">Membrane</keyword>
<feature type="transmembrane region" description="Helical" evidence="8">
    <location>
        <begin position="40"/>
        <end position="61"/>
    </location>
</feature>
<keyword evidence="5 8" id="KW-0812">Transmembrane</keyword>
<accession>A0A1T4JZ63</accession>
<evidence type="ECO:0000256" key="5">
    <source>
        <dbReference type="ARBA" id="ARBA00022692"/>
    </source>
</evidence>
<dbReference type="PANTHER" id="PTHR21716">
    <property type="entry name" value="TRANSMEMBRANE PROTEIN"/>
    <property type="match status" value="1"/>
</dbReference>
<evidence type="ECO:0000256" key="2">
    <source>
        <dbReference type="ARBA" id="ARBA00009773"/>
    </source>
</evidence>
<feature type="transmembrane region" description="Helical" evidence="8">
    <location>
        <begin position="165"/>
        <end position="185"/>
    </location>
</feature>
<sequence>MTVMKDFFTKPFTLDRIARIVISVLIVILIAYVVRELMPILLPFGLAWLVAYMLMPVVLFFQKKLKFKSRILSILTVLFLLISIVTGIVLLLLPSIKEEVSKGWELISFYASSEALLNILPESLRTRILEYTDIESFLTEFNLESVLDTARQFVTKSWSLLMSTFSFLMGLFVIFLFVLYLIFILNDYESLNKGIFHLMPKKTHPFVSEAIDNVEYYVNNYFKGQSLIALCVGVLLAIGFKIIGLPMGISIGLLIGVFNLIPYMQTLGLIPIILASLLKAADADQNFFVVLLLSLGVLGLVQVIQDTVLVPKILGKTMGMKPAVILLSLSVWGSLLGVIGMLFALPLTMIIYTYHMKYIVGEPIEKGGLIEPAKESKLKKWITTKSKEKAQIEE</sequence>
<comment type="similarity">
    <text evidence="2">Belongs to the autoinducer-2 exporter (AI-2E) (TC 2.A.86) family.</text>
</comment>